<gene>
    <name evidence="4" type="ORF">DM860_012645</name>
</gene>
<dbReference type="InterPro" id="IPR011990">
    <property type="entry name" value="TPR-like_helical_dom_sf"/>
</dbReference>
<proteinExistence type="inferred from homology"/>
<dbReference type="PROSITE" id="PS51375">
    <property type="entry name" value="PPR"/>
    <property type="match status" value="3"/>
</dbReference>
<feature type="repeat" description="PPR" evidence="3">
    <location>
        <begin position="405"/>
        <end position="439"/>
    </location>
</feature>
<dbReference type="Gene3D" id="1.25.40.10">
    <property type="entry name" value="Tetratricopeptide repeat domain"/>
    <property type="match status" value="3"/>
</dbReference>
<dbReference type="PANTHER" id="PTHR45717">
    <property type="entry name" value="OS12G0527900 PROTEIN"/>
    <property type="match status" value="1"/>
</dbReference>
<evidence type="ECO:0000313" key="5">
    <source>
        <dbReference type="Proteomes" id="UP000249390"/>
    </source>
</evidence>
<dbReference type="Pfam" id="PF13041">
    <property type="entry name" value="PPR_2"/>
    <property type="match status" value="1"/>
</dbReference>
<feature type="repeat" description="PPR" evidence="3">
    <location>
        <begin position="265"/>
        <end position="299"/>
    </location>
</feature>
<dbReference type="SUPFAM" id="SSF48452">
    <property type="entry name" value="TPR-like"/>
    <property type="match status" value="1"/>
</dbReference>
<organism evidence="4 5">
    <name type="scientific">Cuscuta australis</name>
    <dbReference type="NCBI Taxonomy" id="267555"/>
    <lineage>
        <taxon>Eukaryota</taxon>
        <taxon>Viridiplantae</taxon>
        <taxon>Streptophyta</taxon>
        <taxon>Embryophyta</taxon>
        <taxon>Tracheophyta</taxon>
        <taxon>Spermatophyta</taxon>
        <taxon>Magnoliopsida</taxon>
        <taxon>eudicotyledons</taxon>
        <taxon>Gunneridae</taxon>
        <taxon>Pentapetalae</taxon>
        <taxon>asterids</taxon>
        <taxon>lamiids</taxon>
        <taxon>Solanales</taxon>
        <taxon>Convolvulaceae</taxon>
        <taxon>Cuscuteae</taxon>
        <taxon>Cuscuta</taxon>
        <taxon>Cuscuta subgen. Grammica</taxon>
        <taxon>Cuscuta sect. Cleistogrammica</taxon>
    </lineage>
</organism>
<accession>A0A328DD78</accession>
<keyword evidence="2" id="KW-0677">Repeat</keyword>
<dbReference type="AlphaFoldDB" id="A0A328DD78"/>
<sequence length="567" mass="64320">MFPRLVRTSVAAGRLLSTRATQAVAATKPKASEGGAGCIASTRKAGRDTPVRSRLGLVHPNRSAGITKAVAETQPTAADGGEGDGGITSRRKAIKDTLGRRLLSLVYSKRSAVITIRKWKEEGHAVKKHELVRVIRELRKLRRYKHALEVCEWMRLQDDIHLLSGDYSVHLDLIAKVQGINRAEKFFSEIPSNMVDYWTYSALLHCYSQEKDTDKAEALMKKMSECGHLKHPLPYNHMLSLYISTGQLEKVPNTILELRKNTSPDIVSYNLFFASCSSLNDFETAEKIFLELKKAKVEPDWITFSTMTSIYIKSSHNDKAESTLREMEKRVFKRTRIAFPSLVSLYTNLKNKNEVRRVWKKMKSIYHKLNDYEYTSAISSLLKLDDFEGAMEIYTEWESVSPTKDTRISNLILGGYVEKNQLDMAESFIEKMVQKGIPLSYTTWEILTCGYSKCGKVNEALASFKKALGCVKKWEPNAKIVREMFGALEEQGNVEMAEDLVVILREAGHVSTEVYNLLLRTYKKAGKMPLIVAERMKKDNVELDTETEELIRLTSKLCVTEIPKHLS</sequence>
<comment type="caution">
    <text evidence="4">The sequence shown here is derived from an EMBL/GenBank/DDBJ whole genome shotgun (WGS) entry which is preliminary data.</text>
</comment>
<dbReference type="GO" id="GO:0003729">
    <property type="term" value="F:mRNA binding"/>
    <property type="evidence" value="ECO:0007669"/>
    <property type="project" value="UniProtKB-ARBA"/>
</dbReference>
<dbReference type="FunFam" id="1.25.40.10:FF:000253">
    <property type="entry name" value="Pentatricopeptide repeat-containing protein"/>
    <property type="match status" value="1"/>
</dbReference>
<dbReference type="EMBL" id="NQVE01000156">
    <property type="protein sequence ID" value="RAL43504.1"/>
    <property type="molecule type" value="Genomic_DNA"/>
</dbReference>
<comment type="similarity">
    <text evidence="1">Belongs to the PPR family. P subfamily.</text>
</comment>
<name>A0A328DD78_9ASTE</name>
<keyword evidence="5" id="KW-1185">Reference proteome</keyword>
<reference evidence="4 5" key="1">
    <citation type="submission" date="2018-06" db="EMBL/GenBank/DDBJ databases">
        <title>The Genome of Cuscuta australis (Dodder) Provides Insight into the Evolution of Plant Parasitism.</title>
        <authorList>
            <person name="Liu H."/>
        </authorList>
    </citation>
    <scope>NUCLEOTIDE SEQUENCE [LARGE SCALE GENOMIC DNA]</scope>
    <source>
        <strain evidence="5">cv. Yunnan</strain>
        <tissue evidence="4">Vines</tissue>
    </source>
</reference>
<evidence type="ECO:0000256" key="3">
    <source>
        <dbReference type="PROSITE-ProRule" id="PRU00708"/>
    </source>
</evidence>
<evidence type="ECO:0000313" key="4">
    <source>
        <dbReference type="EMBL" id="RAL43504.1"/>
    </source>
</evidence>
<evidence type="ECO:0000256" key="1">
    <source>
        <dbReference type="ARBA" id="ARBA00007626"/>
    </source>
</evidence>
<dbReference type="Pfam" id="PF01535">
    <property type="entry name" value="PPR"/>
    <property type="match status" value="4"/>
</dbReference>
<dbReference type="NCBIfam" id="TIGR00756">
    <property type="entry name" value="PPR"/>
    <property type="match status" value="2"/>
</dbReference>
<feature type="repeat" description="PPR" evidence="3">
    <location>
        <begin position="196"/>
        <end position="230"/>
    </location>
</feature>
<protein>
    <recommendedName>
        <fullName evidence="6">Pentacotripeptide-repeat region of PRORP domain-containing protein</fullName>
    </recommendedName>
</protein>
<evidence type="ECO:0008006" key="6">
    <source>
        <dbReference type="Google" id="ProtNLM"/>
    </source>
</evidence>
<evidence type="ECO:0000256" key="2">
    <source>
        <dbReference type="ARBA" id="ARBA00022737"/>
    </source>
</evidence>
<dbReference type="PANTHER" id="PTHR45717:SF45">
    <property type="entry name" value="OS12G0527900 PROTEIN"/>
    <property type="match status" value="1"/>
</dbReference>
<dbReference type="Proteomes" id="UP000249390">
    <property type="component" value="Unassembled WGS sequence"/>
</dbReference>
<dbReference type="InterPro" id="IPR002885">
    <property type="entry name" value="PPR_rpt"/>
</dbReference>
<dbReference type="GO" id="GO:0005739">
    <property type="term" value="C:mitochondrion"/>
    <property type="evidence" value="ECO:0007669"/>
    <property type="project" value="TreeGrafter"/>
</dbReference>